<dbReference type="Pfam" id="PF00528">
    <property type="entry name" value="BPD_transp_1"/>
    <property type="match status" value="1"/>
</dbReference>
<feature type="domain" description="ABC transmembrane type-1" evidence="8">
    <location>
        <begin position="74"/>
        <end position="287"/>
    </location>
</feature>
<dbReference type="Gene3D" id="1.10.3720.10">
    <property type="entry name" value="MetI-like"/>
    <property type="match status" value="1"/>
</dbReference>
<evidence type="ECO:0000256" key="4">
    <source>
        <dbReference type="ARBA" id="ARBA00022692"/>
    </source>
</evidence>
<name>A0A7X2TQJ5_9SPIO</name>
<evidence type="ECO:0000313" key="9">
    <source>
        <dbReference type="EMBL" id="MSU05872.1"/>
    </source>
</evidence>
<feature type="transmembrane region" description="Helical" evidence="7">
    <location>
        <begin position="112"/>
        <end position="133"/>
    </location>
</feature>
<comment type="caution">
    <text evidence="9">The sequence shown here is derived from an EMBL/GenBank/DDBJ whole genome shotgun (WGS) entry which is preliminary data.</text>
</comment>
<dbReference type="CDD" id="cd06261">
    <property type="entry name" value="TM_PBP2"/>
    <property type="match status" value="1"/>
</dbReference>
<keyword evidence="6 7" id="KW-0472">Membrane</keyword>
<evidence type="ECO:0000256" key="1">
    <source>
        <dbReference type="ARBA" id="ARBA00004651"/>
    </source>
</evidence>
<evidence type="ECO:0000256" key="5">
    <source>
        <dbReference type="ARBA" id="ARBA00022989"/>
    </source>
</evidence>
<comment type="similarity">
    <text evidence="7">Belongs to the binding-protein-dependent transport system permease family.</text>
</comment>
<dbReference type="AlphaFoldDB" id="A0A7X2TQJ5"/>
<sequence>MAAIRRKSNGMKHTLAFWMFVLPSLALFTVFFLIPLVLSIAYSFTDYDGWKTMNFVGLTNFIELFQDKSFYSSLGRTFVYTLFSLPFKVIIPLLIAALVCSDRVAFKSFSRTLIYIPVLLSALVVGITINWMFSTEYGLVNYIITCFNGKPLDWALNQYLATFVISFASNWASTGFYMIIFIGGIKGISNDLYEAAAIDGCNTTQTFFKITVPMLAPTTFLAVLLSTVNLLKEYALVQGITQGGPGDKTTFIIQYIFGQGFNQMRYGYASAISFIVMIIFALIAFVQFKMSNEGGEN</sequence>
<feature type="transmembrane region" description="Helical" evidence="7">
    <location>
        <begin position="266"/>
        <end position="288"/>
    </location>
</feature>
<accession>A0A7X2TQJ5</accession>
<reference evidence="9 10" key="1">
    <citation type="submission" date="2019-08" db="EMBL/GenBank/DDBJ databases">
        <title>In-depth cultivation of the pig gut microbiome towards novel bacterial diversity and tailored functional studies.</title>
        <authorList>
            <person name="Wylensek D."/>
            <person name="Hitch T.C.A."/>
            <person name="Clavel T."/>
        </authorList>
    </citation>
    <scope>NUCLEOTIDE SEQUENCE [LARGE SCALE GENOMIC DNA]</scope>
    <source>
        <strain evidence="9 10">NM-380-WT-3C1</strain>
    </source>
</reference>
<dbReference type="SUPFAM" id="SSF160964">
    <property type="entry name" value="MalF N-terminal region-like"/>
    <property type="match status" value="1"/>
</dbReference>
<evidence type="ECO:0000313" key="10">
    <source>
        <dbReference type="Proteomes" id="UP000460549"/>
    </source>
</evidence>
<evidence type="ECO:0000256" key="3">
    <source>
        <dbReference type="ARBA" id="ARBA00022475"/>
    </source>
</evidence>
<evidence type="ECO:0000256" key="7">
    <source>
        <dbReference type="RuleBase" id="RU363032"/>
    </source>
</evidence>
<dbReference type="InterPro" id="IPR051393">
    <property type="entry name" value="ABC_transporter_permease"/>
</dbReference>
<feature type="transmembrane region" description="Helical" evidence="7">
    <location>
        <begin position="15"/>
        <end position="44"/>
    </location>
</feature>
<dbReference type="PANTHER" id="PTHR30193:SF37">
    <property type="entry name" value="INNER MEMBRANE ABC TRANSPORTER PERMEASE PROTEIN YCJO"/>
    <property type="match status" value="1"/>
</dbReference>
<dbReference type="GO" id="GO:0055085">
    <property type="term" value="P:transmembrane transport"/>
    <property type="evidence" value="ECO:0007669"/>
    <property type="project" value="InterPro"/>
</dbReference>
<feature type="transmembrane region" description="Helical" evidence="7">
    <location>
        <begin position="159"/>
        <end position="182"/>
    </location>
</feature>
<dbReference type="InterPro" id="IPR035906">
    <property type="entry name" value="MetI-like_sf"/>
</dbReference>
<keyword evidence="10" id="KW-1185">Reference proteome</keyword>
<comment type="subcellular location">
    <subcellularLocation>
        <location evidence="1 7">Cell membrane</location>
        <topology evidence="1 7">Multi-pass membrane protein</topology>
    </subcellularLocation>
</comment>
<evidence type="ECO:0000256" key="6">
    <source>
        <dbReference type="ARBA" id="ARBA00023136"/>
    </source>
</evidence>
<dbReference type="PROSITE" id="PS50928">
    <property type="entry name" value="ABC_TM1"/>
    <property type="match status" value="1"/>
</dbReference>
<dbReference type="GO" id="GO:0005886">
    <property type="term" value="C:plasma membrane"/>
    <property type="evidence" value="ECO:0007669"/>
    <property type="project" value="UniProtKB-SubCell"/>
</dbReference>
<proteinExistence type="inferred from homology"/>
<dbReference type="EMBL" id="VUNN01000004">
    <property type="protein sequence ID" value="MSU05872.1"/>
    <property type="molecule type" value="Genomic_DNA"/>
</dbReference>
<dbReference type="RefSeq" id="WP_154424773.1">
    <property type="nucleotide sequence ID" value="NZ_JAQYGB010000088.1"/>
</dbReference>
<keyword evidence="3" id="KW-1003">Cell membrane</keyword>
<feature type="transmembrane region" description="Helical" evidence="7">
    <location>
        <begin position="78"/>
        <end position="100"/>
    </location>
</feature>
<keyword evidence="2 7" id="KW-0813">Transport</keyword>
<dbReference type="PANTHER" id="PTHR30193">
    <property type="entry name" value="ABC TRANSPORTER PERMEASE PROTEIN"/>
    <property type="match status" value="1"/>
</dbReference>
<keyword evidence="4 7" id="KW-0812">Transmembrane</keyword>
<dbReference type="SUPFAM" id="SSF161098">
    <property type="entry name" value="MetI-like"/>
    <property type="match status" value="1"/>
</dbReference>
<evidence type="ECO:0000259" key="8">
    <source>
        <dbReference type="PROSITE" id="PS50928"/>
    </source>
</evidence>
<keyword evidence="5 7" id="KW-1133">Transmembrane helix</keyword>
<gene>
    <name evidence="9" type="ORF">FYJ80_03635</name>
</gene>
<organism evidence="9 10">
    <name type="scientific">Bullifex porci</name>
    <dbReference type="NCBI Taxonomy" id="2606638"/>
    <lineage>
        <taxon>Bacteria</taxon>
        <taxon>Pseudomonadati</taxon>
        <taxon>Spirochaetota</taxon>
        <taxon>Spirochaetia</taxon>
        <taxon>Spirochaetales</taxon>
        <taxon>Spirochaetaceae</taxon>
        <taxon>Bullifex</taxon>
    </lineage>
</organism>
<dbReference type="InterPro" id="IPR000515">
    <property type="entry name" value="MetI-like"/>
</dbReference>
<evidence type="ECO:0000256" key="2">
    <source>
        <dbReference type="ARBA" id="ARBA00022448"/>
    </source>
</evidence>
<protein>
    <submittedName>
        <fullName evidence="9">Sugar ABC transporter permease</fullName>
    </submittedName>
</protein>
<dbReference type="Proteomes" id="UP000460549">
    <property type="component" value="Unassembled WGS sequence"/>
</dbReference>